<dbReference type="AlphaFoldDB" id="A0AAW9R0C4"/>
<evidence type="ECO:0000313" key="2">
    <source>
        <dbReference type="Proteomes" id="UP001328733"/>
    </source>
</evidence>
<reference evidence="1 2" key="1">
    <citation type="submission" date="2024-01" db="EMBL/GenBank/DDBJ databases">
        <title>Genomic insights into the taxonomy and metabolism of the cyanobacterium Pannus brasiliensis CCIBt3594.</title>
        <authorList>
            <person name="Machado M."/>
            <person name="Botero N.B."/>
            <person name="Andreote A.P.D."/>
            <person name="Feitosa A.M.T."/>
            <person name="Popin R."/>
            <person name="Sivonen K."/>
            <person name="Fiore M.F."/>
        </authorList>
    </citation>
    <scope>NUCLEOTIDE SEQUENCE [LARGE SCALE GENOMIC DNA]</scope>
    <source>
        <strain evidence="1 2">CCIBt3594</strain>
    </source>
</reference>
<name>A0AAW9R0C4_9CHRO</name>
<gene>
    <name evidence="1" type="ORF">V0288_20885</name>
</gene>
<dbReference type="Proteomes" id="UP001328733">
    <property type="component" value="Unassembled WGS sequence"/>
</dbReference>
<dbReference type="EMBL" id="JBAFSM010000053">
    <property type="protein sequence ID" value="MEG3439596.1"/>
    <property type="molecule type" value="Genomic_DNA"/>
</dbReference>
<protein>
    <submittedName>
        <fullName evidence="1">Type I restriction endonuclease subunit R</fullName>
    </submittedName>
</protein>
<dbReference type="GO" id="GO:0004519">
    <property type="term" value="F:endonuclease activity"/>
    <property type="evidence" value="ECO:0007669"/>
    <property type="project" value="UniProtKB-KW"/>
</dbReference>
<sequence>MTFFTEWHENLPEINPTEIEALEIIRRRYLYHLSSGSFTEGTVTLLLGAPLLEKAGFYDPPYRIRGEAFLEIEVEGENEERLRGRIDVLVLQDRFWVLLLESKRSSVALNTALPQTLAYMMGSPHPEKPVFGMVINGDGFQFLKLARSNPSRYDISPVFSPLPLQNQLHEVLKILKRIGMVILETH</sequence>
<organism evidence="1 2">
    <name type="scientific">Pannus brasiliensis CCIBt3594</name>
    <dbReference type="NCBI Taxonomy" id="1427578"/>
    <lineage>
        <taxon>Bacteria</taxon>
        <taxon>Bacillati</taxon>
        <taxon>Cyanobacteriota</taxon>
        <taxon>Cyanophyceae</taxon>
        <taxon>Oscillatoriophycideae</taxon>
        <taxon>Chroococcales</taxon>
        <taxon>Microcystaceae</taxon>
        <taxon>Pannus</taxon>
    </lineage>
</organism>
<dbReference type="RefSeq" id="WP_332867076.1">
    <property type="nucleotide sequence ID" value="NZ_JBAFSM010000053.1"/>
</dbReference>
<keyword evidence="1" id="KW-0378">Hydrolase</keyword>
<keyword evidence="1" id="KW-0540">Nuclease</keyword>
<keyword evidence="2" id="KW-1185">Reference proteome</keyword>
<keyword evidence="1" id="KW-0255">Endonuclease</keyword>
<comment type="caution">
    <text evidence="1">The sequence shown here is derived from an EMBL/GenBank/DDBJ whole genome shotgun (WGS) entry which is preliminary data.</text>
</comment>
<accession>A0AAW9R0C4</accession>
<evidence type="ECO:0000313" key="1">
    <source>
        <dbReference type="EMBL" id="MEG3439596.1"/>
    </source>
</evidence>
<proteinExistence type="predicted"/>